<protein>
    <submittedName>
        <fullName evidence="4">Podoplanin-like</fullName>
    </submittedName>
</protein>
<dbReference type="AlphaFoldDB" id="A0A1S3GH47"/>
<evidence type="ECO:0000256" key="1">
    <source>
        <dbReference type="SAM" id="MobiDB-lite"/>
    </source>
</evidence>
<keyword evidence="2" id="KW-0812">Transmembrane</keyword>
<dbReference type="GO" id="GO:0016477">
    <property type="term" value="P:cell migration"/>
    <property type="evidence" value="ECO:0007669"/>
    <property type="project" value="TreeGrafter"/>
</dbReference>
<dbReference type="GeneID" id="105997611"/>
<dbReference type="PANTHER" id="PTHR47390:SF1">
    <property type="entry name" value="PODOPLANIN"/>
    <property type="match status" value="1"/>
</dbReference>
<dbReference type="RefSeq" id="XP_012887549.1">
    <property type="nucleotide sequence ID" value="XM_013032095.1"/>
</dbReference>
<dbReference type="KEGG" id="dord:105997611"/>
<reference evidence="4" key="1">
    <citation type="submission" date="2025-08" db="UniProtKB">
        <authorList>
            <consortium name="RefSeq"/>
        </authorList>
    </citation>
    <scope>IDENTIFICATION</scope>
    <source>
        <tissue evidence="4">Kidney</tissue>
    </source>
</reference>
<dbReference type="InParanoid" id="A0A1S3GH47"/>
<evidence type="ECO:0000313" key="3">
    <source>
        <dbReference type="Proteomes" id="UP000081671"/>
    </source>
</evidence>
<dbReference type="GO" id="GO:0007165">
    <property type="term" value="P:signal transduction"/>
    <property type="evidence" value="ECO:0007669"/>
    <property type="project" value="TreeGrafter"/>
</dbReference>
<dbReference type="GO" id="GO:0016324">
    <property type="term" value="C:apical plasma membrane"/>
    <property type="evidence" value="ECO:0007669"/>
    <property type="project" value="TreeGrafter"/>
</dbReference>
<keyword evidence="2" id="KW-0472">Membrane</keyword>
<evidence type="ECO:0000256" key="2">
    <source>
        <dbReference type="SAM" id="Phobius"/>
    </source>
</evidence>
<feature type="region of interest" description="Disordered" evidence="1">
    <location>
        <begin position="34"/>
        <end position="125"/>
    </location>
</feature>
<name>A0A1S3GH47_DIPOR</name>
<dbReference type="GO" id="GO:0030027">
    <property type="term" value="C:lamellipodium"/>
    <property type="evidence" value="ECO:0007669"/>
    <property type="project" value="TreeGrafter"/>
</dbReference>
<feature type="transmembrane region" description="Helical" evidence="2">
    <location>
        <begin position="130"/>
        <end position="156"/>
    </location>
</feature>
<sequence length="166" mass="17209">MTPRNLMFVISTKQASPKGGSCRLPEAVMGHLEDDAATTGAEDSMPTLGAEDGLVTSGPTEGPQVPTRAKSSTNAGLEDLPTPGSSVDDHKESSTTLLTATYHPVDKKTGHPNREKVAEETQTTDKNGGLATVTLVGIIVGVLLAIGFIGGIIIVVMRKVSGRFSP</sequence>
<dbReference type="PANTHER" id="PTHR47390">
    <property type="entry name" value="PODOPLANIN"/>
    <property type="match status" value="1"/>
</dbReference>
<dbReference type="FunCoup" id="A0A1S3GH47">
    <property type="interactions" value="45"/>
</dbReference>
<dbReference type="Proteomes" id="UP000081671">
    <property type="component" value="Unplaced"/>
</dbReference>
<feature type="compositionally biased region" description="Basic and acidic residues" evidence="1">
    <location>
        <begin position="104"/>
        <end position="119"/>
    </location>
</feature>
<organism evidence="3 4">
    <name type="scientific">Dipodomys ordii</name>
    <name type="common">Ord's kangaroo rat</name>
    <dbReference type="NCBI Taxonomy" id="10020"/>
    <lineage>
        <taxon>Eukaryota</taxon>
        <taxon>Metazoa</taxon>
        <taxon>Chordata</taxon>
        <taxon>Craniata</taxon>
        <taxon>Vertebrata</taxon>
        <taxon>Euteleostomi</taxon>
        <taxon>Mammalia</taxon>
        <taxon>Eutheria</taxon>
        <taxon>Euarchontoglires</taxon>
        <taxon>Glires</taxon>
        <taxon>Rodentia</taxon>
        <taxon>Castorimorpha</taxon>
        <taxon>Heteromyidae</taxon>
        <taxon>Dipodomyinae</taxon>
        <taxon>Dipodomys</taxon>
    </lineage>
</organism>
<keyword evidence="3" id="KW-1185">Reference proteome</keyword>
<dbReference type="Pfam" id="PF05808">
    <property type="entry name" value="Podoplanin"/>
    <property type="match status" value="1"/>
</dbReference>
<evidence type="ECO:0000313" key="4">
    <source>
        <dbReference type="RefSeq" id="XP_012887549.1"/>
    </source>
</evidence>
<dbReference type="GO" id="GO:0016323">
    <property type="term" value="C:basolateral plasma membrane"/>
    <property type="evidence" value="ECO:0007669"/>
    <property type="project" value="TreeGrafter"/>
</dbReference>
<accession>A0A1S3GH47</accession>
<proteinExistence type="predicted"/>
<dbReference type="GO" id="GO:0007155">
    <property type="term" value="P:cell adhesion"/>
    <property type="evidence" value="ECO:0007669"/>
    <property type="project" value="TreeGrafter"/>
</dbReference>
<gene>
    <name evidence="4" type="primary">LOC105997611</name>
</gene>
<dbReference type="OrthoDB" id="9633724at2759"/>
<dbReference type="GO" id="GO:1901731">
    <property type="term" value="P:positive regulation of platelet aggregation"/>
    <property type="evidence" value="ECO:0007669"/>
    <property type="project" value="TreeGrafter"/>
</dbReference>
<dbReference type="InterPro" id="IPR052684">
    <property type="entry name" value="Podoplanin_domain"/>
</dbReference>
<keyword evidence="2" id="KW-1133">Transmembrane helix</keyword>